<dbReference type="AlphaFoldDB" id="A0A7J6AT91"/>
<name>A0A7J6AT91_AMEME</name>
<proteinExistence type="predicted"/>
<dbReference type="Proteomes" id="UP000593565">
    <property type="component" value="Unassembled WGS sequence"/>
</dbReference>
<evidence type="ECO:0000313" key="2">
    <source>
        <dbReference type="Proteomes" id="UP000593565"/>
    </source>
</evidence>
<protein>
    <submittedName>
        <fullName evidence="1">Uncharacterized protein</fullName>
    </submittedName>
</protein>
<dbReference type="EMBL" id="JAAGNN010000008">
    <property type="protein sequence ID" value="KAF4085994.1"/>
    <property type="molecule type" value="Genomic_DNA"/>
</dbReference>
<evidence type="ECO:0000313" key="1">
    <source>
        <dbReference type="EMBL" id="KAF4085994.1"/>
    </source>
</evidence>
<keyword evidence="2" id="KW-1185">Reference proteome</keyword>
<organism evidence="1 2">
    <name type="scientific">Ameiurus melas</name>
    <name type="common">Black bullhead</name>
    <name type="synonym">Silurus melas</name>
    <dbReference type="NCBI Taxonomy" id="219545"/>
    <lineage>
        <taxon>Eukaryota</taxon>
        <taxon>Metazoa</taxon>
        <taxon>Chordata</taxon>
        <taxon>Craniata</taxon>
        <taxon>Vertebrata</taxon>
        <taxon>Euteleostomi</taxon>
        <taxon>Actinopterygii</taxon>
        <taxon>Neopterygii</taxon>
        <taxon>Teleostei</taxon>
        <taxon>Ostariophysi</taxon>
        <taxon>Siluriformes</taxon>
        <taxon>Ictaluridae</taxon>
        <taxon>Ameiurus</taxon>
    </lineage>
</organism>
<accession>A0A7J6AT91</accession>
<comment type="caution">
    <text evidence="1">The sequence shown here is derived from an EMBL/GenBank/DDBJ whole genome shotgun (WGS) entry which is preliminary data.</text>
</comment>
<gene>
    <name evidence="1" type="ORF">AMELA_G00101530</name>
</gene>
<sequence>MEELITSIDDKAGTDAAGTWCAHVTPTGTFLFSHPHIPSDYIVCIQRHTSHTLPGSWVWTTIWRTFGL</sequence>
<reference evidence="1 2" key="1">
    <citation type="submission" date="2020-02" db="EMBL/GenBank/DDBJ databases">
        <title>A chromosome-scale genome assembly of the black bullhead catfish (Ameiurus melas).</title>
        <authorList>
            <person name="Wen M."/>
            <person name="Zham M."/>
            <person name="Cabau C."/>
            <person name="Klopp C."/>
            <person name="Donnadieu C."/>
            <person name="Roques C."/>
            <person name="Bouchez O."/>
            <person name="Lampietro C."/>
            <person name="Jouanno E."/>
            <person name="Herpin A."/>
            <person name="Louis A."/>
            <person name="Berthelot C."/>
            <person name="Parey E."/>
            <person name="Roest-Crollius H."/>
            <person name="Braasch I."/>
            <person name="Postlethwait J."/>
            <person name="Robinson-Rechavi M."/>
            <person name="Echchiki A."/>
            <person name="Begum T."/>
            <person name="Montfort J."/>
            <person name="Schartl M."/>
            <person name="Bobe J."/>
            <person name="Guiguen Y."/>
        </authorList>
    </citation>
    <scope>NUCLEOTIDE SEQUENCE [LARGE SCALE GENOMIC DNA]</scope>
    <source>
        <strain evidence="1">M_S1</strain>
        <tissue evidence="1">Blood</tissue>
    </source>
</reference>